<dbReference type="AlphaFoldDB" id="A0AAN6ZFS4"/>
<organism evidence="2 3">
    <name type="scientific">Trichocladium antarcticum</name>
    <dbReference type="NCBI Taxonomy" id="1450529"/>
    <lineage>
        <taxon>Eukaryota</taxon>
        <taxon>Fungi</taxon>
        <taxon>Dikarya</taxon>
        <taxon>Ascomycota</taxon>
        <taxon>Pezizomycotina</taxon>
        <taxon>Sordariomycetes</taxon>
        <taxon>Sordariomycetidae</taxon>
        <taxon>Sordariales</taxon>
        <taxon>Chaetomiaceae</taxon>
        <taxon>Trichocladium</taxon>
    </lineage>
</organism>
<dbReference type="EMBL" id="MU853402">
    <property type="protein sequence ID" value="KAK4137540.1"/>
    <property type="molecule type" value="Genomic_DNA"/>
</dbReference>
<sequence>MHLGSSQYLAMCLHTYVILQVLRQGGKETINLVIARAVRQSKETSVQRLEDICRDGLAVGPCIIRNVCKFPAFQGSECPWPLGRVVAYLQADPASPAGADSWDQWPQRCRRQVVADNGLRCGPMKPGSGSRWASAAPRVGCLASSAFSGSMSVSFFSSVRLSSHQRCRSLLPARLRLGDWIHAAFSPHDFPPSSTFGASPTPESDSRLPQPQSSRRKLWPP</sequence>
<keyword evidence="3" id="KW-1185">Reference proteome</keyword>
<feature type="compositionally biased region" description="Polar residues" evidence="1">
    <location>
        <begin position="192"/>
        <end position="213"/>
    </location>
</feature>
<evidence type="ECO:0000313" key="3">
    <source>
        <dbReference type="Proteomes" id="UP001304895"/>
    </source>
</evidence>
<dbReference type="Proteomes" id="UP001304895">
    <property type="component" value="Unassembled WGS sequence"/>
</dbReference>
<accession>A0AAN6ZFS4</accession>
<gene>
    <name evidence="2" type="ORF">BT67DRAFT_113051</name>
</gene>
<protein>
    <submittedName>
        <fullName evidence="2">Uncharacterized protein</fullName>
    </submittedName>
</protein>
<evidence type="ECO:0000256" key="1">
    <source>
        <dbReference type="SAM" id="MobiDB-lite"/>
    </source>
</evidence>
<comment type="caution">
    <text evidence="2">The sequence shown here is derived from an EMBL/GenBank/DDBJ whole genome shotgun (WGS) entry which is preliminary data.</text>
</comment>
<name>A0AAN6ZFS4_9PEZI</name>
<reference evidence="2" key="1">
    <citation type="journal article" date="2023" name="Mol. Phylogenet. Evol.">
        <title>Genome-scale phylogeny and comparative genomics of the fungal order Sordariales.</title>
        <authorList>
            <person name="Hensen N."/>
            <person name="Bonometti L."/>
            <person name="Westerberg I."/>
            <person name="Brannstrom I.O."/>
            <person name="Guillou S."/>
            <person name="Cros-Aarteil S."/>
            <person name="Calhoun S."/>
            <person name="Haridas S."/>
            <person name="Kuo A."/>
            <person name="Mondo S."/>
            <person name="Pangilinan J."/>
            <person name="Riley R."/>
            <person name="LaButti K."/>
            <person name="Andreopoulos B."/>
            <person name="Lipzen A."/>
            <person name="Chen C."/>
            <person name="Yan M."/>
            <person name="Daum C."/>
            <person name="Ng V."/>
            <person name="Clum A."/>
            <person name="Steindorff A."/>
            <person name="Ohm R.A."/>
            <person name="Martin F."/>
            <person name="Silar P."/>
            <person name="Natvig D.O."/>
            <person name="Lalanne C."/>
            <person name="Gautier V."/>
            <person name="Ament-Velasquez S.L."/>
            <person name="Kruys A."/>
            <person name="Hutchinson M.I."/>
            <person name="Powell A.J."/>
            <person name="Barry K."/>
            <person name="Miller A.N."/>
            <person name="Grigoriev I.V."/>
            <person name="Debuchy R."/>
            <person name="Gladieux P."/>
            <person name="Hiltunen Thoren M."/>
            <person name="Johannesson H."/>
        </authorList>
    </citation>
    <scope>NUCLEOTIDE SEQUENCE</scope>
    <source>
        <strain evidence="2">CBS 123565</strain>
    </source>
</reference>
<reference evidence="2" key="2">
    <citation type="submission" date="2023-05" db="EMBL/GenBank/DDBJ databases">
        <authorList>
            <consortium name="Lawrence Berkeley National Laboratory"/>
            <person name="Steindorff A."/>
            <person name="Hensen N."/>
            <person name="Bonometti L."/>
            <person name="Westerberg I."/>
            <person name="Brannstrom I.O."/>
            <person name="Guillou S."/>
            <person name="Cros-Aarteil S."/>
            <person name="Calhoun S."/>
            <person name="Haridas S."/>
            <person name="Kuo A."/>
            <person name="Mondo S."/>
            <person name="Pangilinan J."/>
            <person name="Riley R."/>
            <person name="Labutti K."/>
            <person name="Andreopoulos B."/>
            <person name="Lipzen A."/>
            <person name="Chen C."/>
            <person name="Yanf M."/>
            <person name="Daum C."/>
            <person name="Ng V."/>
            <person name="Clum A."/>
            <person name="Ohm R."/>
            <person name="Martin F."/>
            <person name="Silar P."/>
            <person name="Natvig D."/>
            <person name="Lalanne C."/>
            <person name="Gautier V."/>
            <person name="Ament-Velasquez S.L."/>
            <person name="Kruys A."/>
            <person name="Hutchinson M.I."/>
            <person name="Powell A.J."/>
            <person name="Barry K."/>
            <person name="Miller A.N."/>
            <person name="Grigoriev I.V."/>
            <person name="Debuchy R."/>
            <person name="Gladieux P."/>
            <person name="Thoren M.H."/>
            <person name="Johannesson H."/>
        </authorList>
    </citation>
    <scope>NUCLEOTIDE SEQUENCE</scope>
    <source>
        <strain evidence="2">CBS 123565</strain>
    </source>
</reference>
<evidence type="ECO:0000313" key="2">
    <source>
        <dbReference type="EMBL" id="KAK4137540.1"/>
    </source>
</evidence>
<feature type="region of interest" description="Disordered" evidence="1">
    <location>
        <begin position="189"/>
        <end position="221"/>
    </location>
</feature>
<proteinExistence type="predicted"/>